<name>A0A0R2FVD4_9LACO</name>
<evidence type="ECO:0000313" key="1">
    <source>
        <dbReference type="EMBL" id="KRN29210.1"/>
    </source>
</evidence>
<protein>
    <submittedName>
        <fullName evidence="1">Uncharacterized protein</fullName>
    </submittedName>
</protein>
<dbReference type="EMBL" id="JQAZ01000004">
    <property type="protein sequence ID" value="KRN31432.1"/>
    <property type="molecule type" value="Genomic_DNA"/>
</dbReference>
<dbReference type="AlphaFoldDB" id="A0A0R2FVD4"/>
<evidence type="ECO:0000313" key="4">
    <source>
        <dbReference type="Proteomes" id="UP000051751"/>
    </source>
</evidence>
<dbReference type="Proteomes" id="UP000051645">
    <property type="component" value="Unassembled WGS sequence"/>
</dbReference>
<accession>A0A0R2FVD4</accession>
<dbReference type="STRING" id="81857.IV38_GL000090"/>
<gene>
    <name evidence="1" type="ORF">IV38_GL000090</name>
    <name evidence="2" type="ORF">IV40_GL001428</name>
</gene>
<comment type="caution">
    <text evidence="1">The sequence shown here is derived from an EMBL/GenBank/DDBJ whole genome shotgun (WGS) entry which is preliminary data.</text>
</comment>
<proteinExistence type="predicted"/>
<keyword evidence="3" id="KW-1185">Reference proteome</keyword>
<dbReference type="EMBL" id="JQAT01000001">
    <property type="protein sequence ID" value="KRN29210.1"/>
    <property type="molecule type" value="Genomic_DNA"/>
</dbReference>
<dbReference type="Proteomes" id="UP000051751">
    <property type="component" value="Unassembled WGS sequence"/>
</dbReference>
<sequence>MKMSILEASFIEAAKEHNRADRALINERNRARATGRDLDIAYVNEQIRKRNRADEQMNAIRKTLNTKAALTV</sequence>
<reference evidence="3 4" key="1">
    <citation type="journal article" date="2015" name="Genome Announc.">
        <title>Expanding the biotechnology potential of lactobacilli through comparative genomics of 213 strains and associated genera.</title>
        <authorList>
            <person name="Sun Z."/>
            <person name="Harris H.M."/>
            <person name="McCann A."/>
            <person name="Guo C."/>
            <person name="Argimon S."/>
            <person name="Zhang W."/>
            <person name="Yang X."/>
            <person name="Jeffery I.B."/>
            <person name="Cooney J.C."/>
            <person name="Kagawa T.F."/>
            <person name="Liu W."/>
            <person name="Song Y."/>
            <person name="Salvetti E."/>
            <person name="Wrobel A."/>
            <person name="Rasinkangas P."/>
            <person name="Parkhill J."/>
            <person name="Rea M.C."/>
            <person name="O'Sullivan O."/>
            <person name="Ritari J."/>
            <person name="Douillard F.P."/>
            <person name="Paul Ross R."/>
            <person name="Yang R."/>
            <person name="Briner A.E."/>
            <person name="Felis G.E."/>
            <person name="de Vos W.M."/>
            <person name="Barrangou R."/>
            <person name="Klaenhammer T.R."/>
            <person name="Caufield P.W."/>
            <person name="Cui Y."/>
            <person name="Zhang H."/>
            <person name="O'Toole P.W."/>
        </authorList>
    </citation>
    <scope>NUCLEOTIDE SEQUENCE [LARGE SCALE GENOMIC DNA]</scope>
    <source>
        <strain evidence="1 4">ATCC BAA-66</strain>
        <strain evidence="2 3">DSM 13344</strain>
    </source>
</reference>
<organism evidence="1 4">
    <name type="scientific">Lactobacillus selangorensis</name>
    <dbReference type="NCBI Taxonomy" id="81857"/>
    <lineage>
        <taxon>Bacteria</taxon>
        <taxon>Bacillati</taxon>
        <taxon>Bacillota</taxon>
        <taxon>Bacilli</taxon>
        <taxon>Lactobacillales</taxon>
        <taxon>Lactobacillaceae</taxon>
        <taxon>Lactobacillus</taxon>
    </lineage>
</organism>
<dbReference type="RefSeq" id="WP_057769731.1">
    <property type="nucleotide sequence ID" value="NZ_JQAT01000001.1"/>
</dbReference>
<dbReference type="PATRIC" id="fig|81857.3.peg.89"/>
<evidence type="ECO:0000313" key="3">
    <source>
        <dbReference type="Proteomes" id="UP000051645"/>
    </source>
</evidence>
<evidence type="ECO:0000313" key="2">
    <source>
        <dbReference type="EMBL" id="KRN31432.1"/>
    </source>
</evidence>